<dbReference type="Proteomes" id="UP000544110">
    <property type="component" value="Unassembled WGS sequence"/>
</dbReference>
<comment type="caution">
    <text evidence="1">The sequence shown here is derived from an EMBL/GenBank/DDBJ whole genome shotgun (WGS) entry which is preliminary data.</text>
</comment>
<protein>
    <submittedName>
        <fullName evidence="1">Uncharacterized protein</fullName>
    </submittedName>
</protein>
<reference evidence="1 2" key="1">
    <citation type="submission" date="2020-07" db="EMBL/GenBank/DDBJ databases">
        <title>Sequencing the genomes of 1000 actinobacteria strains.</title>
        <authorList>
            <person name="Klenk H.-P."/>
        </authorList>
    </citation>
    <scope>NUCLEOTIDE SEQUENCE [LARGE SCALE GENOMIC DNA]</scope>
    <source>
        <strain evidence="1 2">DSM 24552</strain>
    </source>
</reference>
<accession>A0A7Y9UKZ5</accession>
<keyword evidence="2" id="KW-1185">Reference proteome</keyword>
<name>A0A7Y9UKZ5_9ACTN</name>
<evidence type="ECO:0000313" key="2">
    <source>
        <dbReference type="Proteomes" id="UP000544110"/>
    </source>
</evidence>
<dbReference type="AlphaFoldDB" id="A0A7Y9UKZ5"/>
<sequence>MWDTIETSGGRAGGHLSHDLPCAACGHAPHRFLACSDSCACVPPPLPGVLDARRLTA</sequence>
<dbReference type="EMBL" id="JACCAC010000001">
    <property type="protein sequence ID" value="NYG55888.1"/>
    <property type="molecule type" value="Genomic_DNA"/>
</dbReference>
<evidence type="ECO:0000313" key="1">
    <source>
        <dbReference type="EMBL" id="NYG55888.1"/>
    </source>
</evidence>
<dbReference type="RefSeq" id="WP_179518253.1">
    <property type="nucleotide sequence ID" value="NZ_JACCAC010000001.1"/>
</dbReference>
<proteinExistence type="predicted"/>
<organism evidence="1 2">
    <name type="scientific">Nocardioides perillae</name>
    <dbReference type="NCBI Taxonomy" id="1119534"/>
    <lineage>
        <taxon>Bacteria</taxon>
        <taxon>Bacillati</taxon>
        <taxon>Actinomycetota</taxon>
        <taxon>Actinomycetes</taxon>
        <taxon>Propionibacteriales</taxon>
        <taxon>Nocardioidaceae</taxon>
        <taxon>Nocardioides</taxon>
    </lineage>
</organism>
<gene>
    <name evidence="1" type="ORF">BJ989_002192</name>
</gene>